<evidence type="ECO:0000259" key="3">
    <source>
        <dbReference type="Pfam" id="PF02771"/>
    </source>
</evidence>
<dbReference type="Gene3D" id="1.20.140.10">
    <property type="entry name" value="Butyryl-CoA Dehydrogenase, subunit A, domain 3"/>
    <property type="match status" value="1"/>
</dbReference>
<dbReference type="InterPro" id="IPR050741">
    <property type="entry name" value="Acyl-CoA_dehydrogenase"/>
</dbReference>
<dbReference type="InterPro" id="IPR013786">
    <property type="entry name" value="AcylCoA_DH/ox_N"/>
</dbReference>
<evidence type="ECO:0000256" key="1">
    <source>
        <dbReference type="ARBA" id="ARBA00023002"/>
    </source>
</evidence>
<dbReference type="PANTHER" id="PTHR48083:SF5">
    <property type="entry name" value="NRGC PROTEIN"/>
    <property type="match status" value="1"/>
</dbReference>
<dbReference type="Gene3D" id="2.40.110.10">
    <property type="entry name" value="Butyryl-CoA Dehydrogenase, subunit A, domain 2"/>
    <property type="match status" value="1"/>
</dbReference>
<feature type="domain" description="Acyl-CoA dehydrogenase C-terminal" evidence="4">
    <location>
        <begin position="232"/>
        <end position="358"/>
    </location>
</feature>
<dbReference type="SUPFAM" id="SSF47203">
    <property type="entry name" value="Acyl-CoA dehydrogenase C-terminal domain-like"/>
    <property type="match status" value="1"/>
</dbReference>
<feature type="domain" description="Acyl-CoA dehydrogenase/oxidase N-terminal" evidence="3">
    <location>
        <begin position="29"/>
        <end position="91"/>
    </location>
</feature>
<dbReference type="OrthoDB" id="3404950at2"/>
<protein>
    <submittedName>
        <fullName evidence="5">Acyl-CoA dehydrogenase</fullName>
    </submittedName>
</protein>
<gene>
    <name evidence="5" type="ORF">DP939_37425</name>
</gene>
<comment type="caution">
    <text evidence="5">The sequence shown here is derived from an EMBL/GenBank/DDBJ whole genome shotgun (WGS) entry which is preliminary data.</text>
</comment>
<accession>A0A366LMD5</accession>
<name>A0A366LMD5_9ACTN</name>
<keyword evidence="1" id="KW-0560">Oxidoreductase</keyword>
<dbReference type="InterPro" id="IPR013107">
    <property type="entry name" value="Acyl-CoA_DH_C"/>
</dbReference>
<evidence type="ECO:0000313" key="5">
    <source>
        <dbReference type="EMBL" id="RBQ15085.1"/>
    </source>
</evidence>
<evidence type="ECO:0000259" key="4">
    <source>
        <dbReference type="Pfam" id="PF08028"/>
    </source>
</evidence>
<dbReference type="AlphaFoldDB" id="A0A366LMD5"/>
<organism evidence="5 6">
    <name type="scientific">Spongiactinospora rosea</name>
    <dbReference type="NCBI Taxonomy" id="2248750"/>
    <lineage>
        <taxon>Bacteria</taxon>
        <taxon>Bacillati</taxon>
        <taxon>Actinomycetota</taxon>
        <taxon>Actinomycetes</taxon>
        <taxon>Streptosporangiales</taxon>
        <taxon>Streptosporangiaceae</taxon>
        <taxon>Spongiactinospora</taxon>
    </lineage>
</organism>
<dbReference type="GO" id="GO:0033539">
    <property type="term" value="P:fatty acid beta-oxidation using acyl-CoA dehydrogenase"/>
    <property type="evidence" value="ECO:0007669"/>
    <property type="project" value="TreeGrafter"/>
</dbReference>
<dbReference type="PIRSF" id="PIRSF016578">
    <property type="entry name" value="HsaA"/>
    <property type="match status" value="1"/>
</dbReference>
<evidence type="ECO:0000313" key="6">
    <source>
        <dbReference type="Proteomes" id="UP000253303"/>
    </source>
</evidence>
<dbReference type="InterPro" id="IPR036250">
    <property type="entry name" value="AcylCo_DH-like_C"/>
</dbReference>
<dbReference type="GO" id="GO:0050660">
    <property type="term" value="F:flavin adenine dinucleotide binding"/>
    <property type="evidence" value="ECO:0007669"/>
    <property type="project" value="InterPro"/>
</dbReference>
<dbReference type="RefSeq" id="WP_113985570.1">
    <property type="nucleotide sequence ID" value="NZ_QMEY01000026.1"/>
</dbReference>
<evidence type="ECO:0000256" key="2">
    <source>
        <dbReference type="ARBA" id="ARBA00049661"/>
    </source>
</evidence>
<dbReference type="Pfam" id="PF02771">
    <property type="entry name" value="Acyl-CoA_dh_N"/>
    <property type="match status" value="1"/>
</dbReference>
<sequence length="392" mass="41989">MSQAPRLHFAGTAALDRARALRPLIESEAEAGEALGRLTEPVVAALRDAGLFGVWVPVPLGGAELSPRELIAVFEELSYADPSTGWVVMASALESGAAGAYLGDDAVERIFQGGRMPIFAGQGTRPGTAVRKDGGFRLSGRWSFASGMPHAQYAHSLGAIEGTEETRIFITPIDDVTKLGNWDVLGLCATGSIDYAIDDVFVPESQTHAFDEDEPLRGGAIYRLGILDLALIGHSAWALGIGRRLLDELIRHVGARAGRPGQIAASDAFHSGFARAEAAYRAARALIHETWDDTERTLDAGRRLGVRQETMVRLALNHATSTVAEVARFVYTSGGTSALRDGLIQRLFRDAHAGAAHITSGPRFLQECGRELAGLAAGESWRIFELQPPETK</sequence>
<comment type="similarity">
    <text evidence="2">Belongs to the HpaH/HsaA monooxygenase family.</text>
</comment>
<dbReference type="InterPro" id="IPR046373">
    <property type="entry name" value="Acyl-CoA_Oxase/DH_mid-dom_sf"/>
</dbReference>
<dbReference type="PANTHER" id="PTHR48083">
    <property type="entry name" value="MEDIUM-CHAIN SPECIFIC ACYL-COA DEHYDROGENASE, MITOCHONDRIAL-RELATED"/>
    <property type="match status" value="1"/>
</dbReference>
<dbReference type="InterPro" id="IPR009100">
    <property type="entry name" value="AcylCoA_DH/oxidase_NM_dom_sf"/>
</dbReference>
<dbReference type="SUPFAM" id="SSF56645">
    <property type="entry name" value="Acyl-CoA dehydrogenase NM domain-like"/>
    <property type="match status" value="1"/>
</dbReference>
<dbReference type="EMBL" id="QMEY01000026">
    <property type="protein sequence ID" value="RBQ15085.1"/>
    <property type="molecule type" value="Genomic_DNA"/>
</dbReference>
<reference evidence="5 6" key="1">
    <citation type="submission" date="2018-06" db="EMBL/GenBank/DDBJ databases">
        <title>Sphaerisporangium craniellae sp. nov., isolated from a marine sponge in the South China Sea.</title>
        <authorList>
            <person name="Li L."/>
        </authorList>
    </citation>
    <scope>NUCLEOTIDE SEQUENCE [LARGE SCALE GENOMIC DNA]</scope>
    <source>
        <strain evidence="5 6">LHW63015</strain>
    </source>
</reference>
<dbReference type="InterPro" id="IPR037069">
    <property type="entry name" value="AcylCoA_DH/ox_N_sf"/>
</dbReference>
<dbReference type="Gene3D" id="1.10.540.10">
    <property type="entry name" value="Acyl-CoA dehydrogenase/oxidase, N-terminal domain"/>
    <property type="match status" value="1"/>
</dbReference>
<dbReference type="GO" id="GO:0003995">
    <property type="term" value="F:acyl-CoA dehydrogenase activity"/>
    <property type="evidence" value="ECO:0007669"/>
    <property type="project" value="TreeGrafter"/>
</dbReference>
<proteinExistence type="inferred from homology"/>
<dbReference type="GO" id="GO:0005737">
    <property type="term" value="C:cytoplasm"/>
    <property type="evidence" value="ECO:0007669"/>
    <property type="project" value="TreeGrafter"/>
</dbReference>
<dbReference type="Proteomes" id="UP000253303">
    <property type="component" value="Unassembled WGS sequence"/>
</dbReference>
<keyword evidence="6" id="KW-1185">Reference proteome</keyword>
<dbReference type="Pfam" id="PF08028">
    <property type="entry name" value="Acyl-CoA_dh_2"/>
    <property type="match status" value="1"/>
</dbReference>